<dbReference type="FunCoup" id="A0A140L4C6">
    <property type="interactions" value="60"/>
</dbReference>
<sequence length="58" mass="6452">MNCPLCGGNSTGKVGNNQYYCWDCYVEFSVNHNKVTIYELADDGTLLPYGENEAVKGR</sequence>
<dbReference type="EMBL" id="LOED01000027">
    <property type="protein sequence ID" value="KXG75401.1"/>
    <property type="molecule type" value="Genomic_DNA"/>
</dbReference>
<name>A0A140L4C6_9FIRM</name>
<evidence type="ECO:0000313" key="2">
    <source>
        <dbReference type="Proteomes" id="UP000070427"/>
    </source>
</evidence>
<dbReference type="AlphaFoldDB" id="A0A140L4C6"/>
<keyword evidence="2" id="KW-1185">Reference proteome</keyword>
<dbReference type="InParanoid" id="A0A140L4C6"/>
<proteinExistence type="predicted"/>
<dbReference type="STRING" id="520764.AN618_19130"/>
<reference evidence="1 2" key="1">
    <citation type="submission" date="2015-12" db="EMBL/GenBank/DDBJ databases">
        <title>Draft genome sequnece of Fervidicola ferrireducens strain Y170.</title>
        <authorList>
            <person name="Patel B.K."/>
        </authorList>
    </citation>
    <scope>NUCLEOTIDE SEQUENCE [LARGE SCALE GENOMIC DNA]</scope>
    <source>
        <strain evidence="1 2">Y170</strain>
    </source>
</reference>
<evidence type="ECO:0000313" key="1">
    <source>
        <dbReference type="EMBL" id="KXG75401.1"/>
    </source>
</evidence>
<protein>
    <submittedName>
        <fullName evidence="1">Uncharacterized protein</fullName>
    </submittedName>
</protein>
<gene>
    <name evidence="1" type="ORF">AN618_19130</name>
</gene>
<dbReference type="Proteomes" id="UP000070427">
    <property type="component" value="Unassembled WGS sequence"/>
</dbReference>
<comment type="caution">
    <text evidence="1">The sequence shown here is derived from an EMBL/GenBank/DDBJ whole genome shotgun (WGS) entry which is preliminary data.</text>
</comment>
<accession>A0A140L4C6</accession>
<organism evidence="1 2">
    <name type="scientific">Fervidicola ferrireducens</name>
    <dbReference type="NCBI Taxonomy" id="520764"/>
    <lineage>
        <taxon>Bacteria</taxon>
        <taxon>Bacillati</taxon>
        <taxon>Bacillota</taxon>
        <taxon>Clostridia</taxon>
        <taxon>Thermosediminibacterales</taxon>
        <taxon>Thermosediminibacteraceae</taxon>
        <taxon>Fervidicola</taxon>
    </lineage>
</organism>